<dbReference type="InterPro" id="IPR018392">
    <property type="entry name" value="LysM"/>
</dbReference>
<dbReference type="PROSITE" id="PS51782">
    <property type="entry name" value="LYSM"/>
    <property type="match status" value="1"/>
</dbReference>
<proteinExistence type="inferred from homology"/>
<dbReference type="Proteomes" id="UP000559027">
    <property type="component" value="Unassembled WGS sequence"/>
</dbReference>
<dbReference type="PANTHER" id="PTHR11559">
    <property type="entry name" value="CARBOXYLESTERASE"/>
    <property type="match status" value="1"/>
</dbReference>
<dbReference type="AlphaFoldDB" id="A0A8H5D3R4"/>
<accession>A0A8H5D3R4</accession>
<keyword evidence="4" id="KW-1133">Transmembrane helix</keyword>
<reference evidence="6 7" key="1">
    <citation type="journal article" date="2020" name="ISME J.">
        <title>Uncovering the hidden diversity of litter-decomposition mechanisms in mushroom-forming fungi.</title>
        <authorList>
            <person name="Floudas D."/>
            <person name="Bentzer J."/>
            <person name="Ahren D."/>
            <person name="Johansson T."/>
            <person name="Persson P."/>
            <person name="Tunlid A."/>
        </authorList>
    </citation>
    <scope>NUCLEOTIDE SEQUENCE [LARGE SCALE GENOMIC DNA]</scope>
    <source>
        <strain evidence="6 7">CBS 146.42</strain>
    </source>
</reference>
<evidence type="ECO:0000313" key="7">
    <source>
        <dbReference type="Proteomes" id="UP000559027"/>
    </source>
</evidence>
<organism evidence="6 7">
    <name type="scientific">Leucocoprinus leucothites</name>
    <dbReference type="NCBI Taxonomy" id="201217"/>
    <lineage>
        <taxon>Eukaryota</taxon>
        <taxon>Fungi</taxon>
        <taxon>Dikarya</taxon>
        <taxon>Basidiomycota</taxon>
        <taxon>Agaricomycotina</taxon>
        <taxon>Agaricomycetes</taxon>
        <taxon>Agaricomycetidae</taxon>
        <taxon>Agaricales</taxon>
        <taxon>Agaricineae</taxon>
        <taxon>Agaricaceae</taxon>
        <taxon>Leucocoprinus</taxon>
    </lineage>
</organism>
<feature type="domain" description="LysM" evidence="5">
    <location>
        <begin position="143"/>
        <end position="187"/>
    </location>
</feature>
<evidence type="ECO:0000256" key="3">
    <source>
        <dbReference type="SAM" id="MobiDB-lite"/>
    </source>
</evidence>
<comment type="similarity">
    <text evidence="1">Belongs to the type-B carboxylesterase/lipase family.</text>
</comment>
<dbReference type="PROSITE" id="PS00122">
    <property type="entry name" value="CARBOXYLESTERASE_B_1"/>
    <property type="match status" value="1"/>
</dbReference>
<dbReference type="InterPro" id="IPR002018">
    <property type="entry name" value="CarbesteraseB"/>
</dbReference>
<evidence type="ECO:0000256" key="2">
    <source>
        <dbReference type="ARBA" id="ARBA00022801"/>
    </source>
</evidence>
<sequence length="824" mass="90856">MGRWTQYDEDDYRLPEGMKRTGYDADEGRYYFRDSAGGTWRSAEGSEYGGLTRVSGPPASVAGPTATDDDDLEAAPTYSNGYQLLNNDPNSTMAPKPHIDINASAYRTLFPFFLLIAVVLLLVWRLVLSPGLSTRESCCGNTKAYFVQPGDSCWDIAQAHGIPLDKLQTLNPKLQCETLLPGSTYQFSISVRTDNSHLFTDTKNRLLLQPLLISPTDLHLLVIYGVSTPLLSGAETHSPQWHSPETAAPVLSTMSNIYQLSGGGEPDVANDDTTTTLALTSPRATPTSATPTATLDQATVYGVSTSGVHKFLGVPYASPPVNNLRFSQPVVASSYSGNISANNFGYSCPQQNASLVSSFFHDVFHRRRATVSGTIQVDPTWTDVNFDDDNRPPESEDCLTVNIMRPDNSNSSSNLPIVVWIVGGGFETGTTYYYDDDAALLVRRSVELGEPLMYVSMNYRVSGWGFLASQETKAVNATNLGLRDQRAALQWINKYIANFGGDPSRVTLWGQSAGAISSSLHMLTNNGDPAGLFRGAFMQSGAPIPVGDITRGQVWYDQIVNQTNCTGQNDTLNCLRSVPYEDLKIVINRTPNYYDYTSLDLVWVPRADGDFLPDNPQNMVLNGTVANIPIVSGNCADEGTVFSLTSLNITSNDDFRSFLKFNYLSDVPDQNVSDVLELYPDNRNEGSPFNTSIFNAITSQYKRNAAFQGDVVFQAPRRFFVQQRFASQNIWSYQSSRGMDTPFVGAYHSSDLSYHVLDDYLIRFVTNLDPNNGTEPGWPKYDNSSKQILWFTHDNNDTGVQLSTDDYRVPQMTYLTGLGLAYPL</sequence>
<dbReference type="OrthoDB" id="408631at2759"/>
<dbReference type="Pfam" id="PF00135">
    <property type="entry name" value="COesterase"/>
    <property type="match status" value="1"/>
</dbReference>
<dbReference type="SUPFAM" id="SSF54106">
    <property type="entry name" value="LysM domain"/>
    <property type="match status" value="1"/>
</dbReference>
<dbReference type="Gene3D" id="3.10.350.10">
    <property type="entry name" value="LysM domain"/>
    <property type="match status" value="1"/>
</dbReference>
<comment type="caution">
    <text evidence="6">The sequence shown here is derived from an EMBL/GenBank/DDBJ whole genome shotgun (WGS) entry which is preliminary data.</text>
</comment>
<dbReference type="Gene3D" id="3.40.50.1820">
    <property type="entry name" value="alpha/beta hydrolase"/>
    <property type="match status" value="1"/>
</dbReference>
<keyword evidence="4" id="KW-0812">Transmembrane</keyword>
<protein>
    <recommendedName>
        <fullName evidence="5">LysM domain-containing protein</fullName>
    </recommendedName>
</protein>
<evidence type="ECO:0000256" key="1">
    <source>
        <dbReference type="ARBA" id="ARBA00005964"/>
    </source>
</evidence>
<dbReference type="InterPro" id="IPR050309">
    <property type="entry name" value="Type-B_Carboxylest/Lipase"/>
</dbReference>
<evidence type="ECO:0000313" key="6">
    <source>
        <dbReference type="EMBL" id="KAF5352569.1"/>
    </source>
</evidence>
<dbReference type="GO" id="GO:0016787">
    <property type="term" value="F:hydrolase activity"/>
    <property type="evidence" value="ECO:0007669"/>
    <property type="project" value="UniProtKB-KW"/>
</dbReference>
<dbReference type="SUPFAM" id="SSF53474">
    <property type="entry name" value="alpha/beta-Hydrolases"/>
    <property type="match status" value="1"/>
</dbReference>
<gene>
    <name evidence="6" type="ORF">D9756_006176</name>
</gene>
<feature type="region of interest" description="Disordered" evidence="3">
    <location>
        <begin position="47"/>
        <end position="73"/>
    </location>
</feature>
<dbReference type="CDD" id="cd00118">
    <property type="entry name" value="LysM"/>
    <property type="match status" value="1"/>
</dbReference>
<keyword evidence="2" id="KW-0378">Hydrolase</keyword>
<dbReference type="InterPro" id="IPR019826">
    <property type="entry name" value="Carboxylesterase_B_AS"/>
</dbReference>
<keyword evidence="4" id="KW-0472">Membrane</keyword>
<feature type="transmembrane region" description="Helical" evidence="4">
    <location>
        <begin position="109"/>
        <end position="128"/>
    </location>
</feature>
<dbReference type="InterPro" id="IPR029058">
    <property type="entry name" value="AB_hydrolase_fold"/>
</dbReference>
<dbReference type="EMBL" id="JAACJO010000011">
    <property type="protein sequence ID" value="KAF5352569.1"/>
    <property type="molecule type" value="Genomic_DNA"/>
</dbReference>
<evidence type="ECO:0000256" key="4">
    <source>
        <dbReference type="SAM" id="Phobius"/>
    </source>
</evidence>
<evidence type="ECO:0000259" key="5">
    <source>
        <dbReference type="PROSITE" id="PS51782"/>
    </source>
</evidence>
<name>A0A8H5D3R4_9AGAR</name>
<dbReference type="InterPro" id="IPR036779">
    <property type="entry name" value="LysM_dom_sf"/>
</dbReference>
<dbReference type="SMART" id="SM00257">
    <property type="entry name" value="LysM"/>
    <property type="match status" value="1"/>
</dbReference>
<dbReference type="Pfam" id="PF01476">
    <property type="entry name" value="LysM"/>
    <property type="match status" value="1"/>
</dbReference>
<keyword evidence="7" id="KW-1185">Reference proteome</keyword>